<protein>
    <submittedName>
        <fullName evidence="1">Uncharacterized protein</fullName>
    </submittedName>
</protein>
<proteinExistence type="predicted"/>
<dbReference type="EMBL" id="CP059851">
    <property type="protein sequence ID" value="QMW24154.1"/>
    <property type="molecule type" value="Genomic_DNA"/>
</dbReference>
<dbReference type="KEGG" id="sand:H3309_06780"/>
<keyword evidence="2" id="KW-1185">Reference proteome</keyword>
<dbReference type="AlphaFoldDB" id="A0A7G5ILB2"/>
<name>A0A7G5ILB2_9SPHN</name>
<dbReference type="RefSeq" id="WP_182297977.1">
    <property type="nucleotide sequence ID" value="NZ_CP059851.1"/>
</dbReference>
<evidence type="ECO:0000313" key="2">
    <source>
        <dbReference type="Proteomes" id="UP000515292"/>
    </source>
</evidence>
<organism evidence="1 2">
    <name type="scientific">Sandaracinobacteroides saxicola</name>
    <dbReference type="NCBI Taxonomy" id="2759707"/>
    <lineage>
        <taxon>Bacteria</taxon>
        <taxon>Pseudomonadati</taxon>
        <taxon>Pseudomonadota</taxon>
        <taxon>Alphaproteobacteria</taxon>
        <taxon>Sphingomonadales</taxon>
        <taxon>Sphingosinicellaceae</taxon>
        <taxon>Sandaracinobacteroides</taxon>
    </lineage>
</organism>
<dbReference type="Proteomes" id="UP000515292">
    <property type="component" value="Chromosome"/>
</dbReference>
<evidence type="ECO:0000313" key="1">
    <source>
        <dbReference type="EMBL" id="QMW24154.1"/>
    </source>
</evidence>
<reference evidence="1 2" key="1">
    <citation type="submission" date="2020-07" db="EMBL/GenBank/DDBJ databases">
        <title>Complete genome sequence for Sandaracinobacter sp. M6.</title>
        <authorList>
            <person name="Tang Y."/>
            <person name="Liu Q."/>
            <person name="Guo Z."/>
            <person name="Lei P."/>
            <person name="Huang B."/>
        </authorList>
    </citation>
    <scope>NUCLEOTIDE SEQUENCE [LARGE SCALE GENOMIC DNA]</scope>
    <source>
        <strain evidence="1 2">M6</strain>
    </source>
</reference>
<accession>A0A7G5ILB2</accession>
<gene>
    <name evidence="1" type="ORF">H3309_06780</name>
</gene>
<sequence>MVAVTISALFSIALILALGLLLTAMLQSALPQLRTILAGPVPLQAAPSTPPAETNVIALRRPAPRALMPAVGWRQAA</sequence>